<comment type="caution">
    <text evidence="9">Lacks conserved residue(s) required for the propagation of feature annotation.</text>
</comment>
<dbReference type="Proteomes" id="UP000603641">
    <property type="component" value="Unassembled WGS sequence"/>
</dbReference>
<proteinExistence type="inferred from homology"/>
<evidence type="ECO:0000256" key="4">
    <source>
        <dbReference type="ARBA" id="ARBA00022842"/>
    </source>
</evidence>
<dbReference type="NCBIfam" id="NF005819">
    <property type="entry name" value="PRK07695.1"/>
    <property type="match status" value="1"/>
</dbReference>
<comment type="cofactor">
    <cofactor evidence="9">
        <name>Mg(2+)</name>
        <dbReference type="ChEBI" id="CHEBI:18420"/>
    </cofactor>
    <text evidence="9">Binds 1 Mg(2+) ion per subunit.</text>
</comment>
<feature type="binding site" evidence="9">
    <location>
        <begin position="128"/>
        <end position="130"/>
    </location>
    <ligand>
        <name>2-[(2R,5Z)-2-carboxy-4-methylthiazol-5(2H)-ylidene]ethyl phosphate</name>
        <dbReference type="ChEBI" id="CHEBI:62899"/>
    </ligand>
</feature>
<keyword evidence="5 9" id="KW-0784">Thiamine biosynthesis</keyword>
<dbReference type="EC" id="2.5.1.3" evidence="9"/>
<dbReference type="RefSeq" id="WP_191754278.1">
    <property type="nucleotide sequence ID" value="NZ_JACSQM010000005.1"/>
</dbReference>
<dbReference type="InterPro" id="IPR034291">
    <property type="entry name" value="TMP_synthase"/>
</dbReference>
<dbReference type="InterPro" id="IPR022998">
    <property type="entry name" value="ThiamineP_synth_TenI"/>
</dbReference>
<feature type="binding site" evidence="9">
    <location>
        <position position="65"/>
    </location>
    <ligand>
        <name>Mg(2+)</name>
        <dbReference type="ChEBI" id="CHEBI:18420"/>
    </ligand>
</feature>
<comment type="catalytic activity">
    <reaction evidence="7 9">
        <text>2-(2-carboxy-4-methylthiazol-5-yl)ethyl phosphate + 4-amino-2-methyl-5-(diphosphooxymethyl)pyrimidine + 2 H(+) = thiamine phosphate + CO2 + diphosphate</text>
        <dbReference type="Rhea" id="RHEA:47848"/>
        <dbReference type="ChEBI" id="CHEBI:15378"/>
        <dbReference type="ChEBI" id="CHEBI:16526"/>
        <dbReference type="ChEBI" id="CHEBI:33019"/>
        <dbReference type="ChEBI" id="CHEBI:37575"/>
        <dbReference type="ChEBI" id="CHEBI:57841"/>
        <dbReference type="ChEBI" id="CHEBI:62890"/>
        <dbReference type="EC" id="2.5.1.3"/>
    </reaction>
</comment>
<dbReference type="CDD" id="cd00564">
    <property type="entry name" value="TMP_TenI"/>
    <property type="match status" value="1"/>
</dbReference>
<evidence type="ECO:0000256" key="7">
    <source>
        <dbReference type="ARBA" id="ARBA00047851"/>
    </source>
</evidence>
<comment type="pathway">
    <text evidence="1 9">Cofactor biosynthesis; thiamine diphosphate biosynthesis; thiamine phosphate from 4-amino-2-methyl-5-diphosphomethylpyrimidine and 4-methyl-5-(2-phosphoethyl)-thiazole: step 1/1.</text>
</comment>
<keyword evidence="12" id="KW-1185">Reference proteome</keyword>
<evidence type="ECO:0000256" key="2">
    <source>
        <dbReference type="ARBA" id="ARBA00022679"/>
    </source>
</evidence>
<protein>
    <recommendedName>
        <fullName evidence="9">Thiamine-phosphate synthase</fullName>
        <shortName evidence="9">TP synthase</shortName>
        <shortName evidence="9">TPS</shortName>
        <ecNumber evidence="9">2.5.1.3</ecNumber>
    </recommendedName>
    <alternativeName>
        <fullName evidence="9">Thiamine-phosphate pyrophosphorylase</fullName>
        <shortName evidence="9">TMP pyrophosphorylase</shortName>
        <shortName evidence="9">TMP-PPase</shortName>
    </alternativeName>
</protein>
<dbReference type="SUPFAM" id="SSF51391">
    <property type="entry name" value="Thiamin phosphate synthase"/>
    <property type="match status" value="1"/>
</dbReference>
<name>A0ABR8SNE2_9BACL</name>
<comment type="function">
    <text evidence="9">Condenses 4-methyl-5-(beta-hydroxyethyl)thiazole monophosphate (THZ-P) and 2-methyl-4-amino-5-hydroxymethyl pyrimidine pyrophosphate (HMP-PP) to form thiamine monophosphate (TMP).</text>
</comment>
<keyword evidence="4 9" id="KW-0460">Magnesium</keyword>
<evidence type="ECO:0000256" key="6">
    <source>
        <dbReference type="ARBA" id="ARBA00047334"/>
    </source>
</evidence>
<dbReference type="HAMAP" id="MF_00097">
    <property type="entry name" value="TMP_synthase"/>
    <property type="match status" value="1"/>
</dbReference>
<keyword evidence="2 9" id="KW-0808">Transferase</keyword>
<gene>
    <name evidence="11" type="primary">tenI</name>
    <name evidence="9" type="synonym">thiE</name>
    <name evidence="11" type="ORF">H9648_13225</name>
</gene>
<feature type="domain" description="Thiamine phosphate synthase/TenI" evidence="10">
    <location>
        <begin position="7"/>
        <end position="181"/>
    </location>
</feature>
<reference evidence="11 12" key="1">
    <citation type="submission" date="2020-08" db="EMBL/GenBank/DDBJ databases">
        <title>A Genomic Blueprint of the Chicken Gut Microbiome.</title>
        <authorList>
            <person name="Gilroy R."/>
            <person name="Ravi A."/>
            <person name="Getino M."/>
            <person name="Pursley I."/>
            <person name="Horton D.L."/>
            <person name="Alikhan N.-F."/>
            <person name="Baker D."/>
            <person name="Gharbi K."/>
            <person name="Hall N."/>
            <person name="Watson M."/>
            <person name="Adriaenssens E.M."/>
            <person name="Foster-Nyarko E."/>
            <person name="Jarju S."/>
            <person name="Secka A."/>
            <person name="Antonio M."/>
            <person name="Oren A."/>
            <person name="Chaudhuri R."/>
            <person name="La Ragione R.M."/>
            <person name="Hildebrand F."/>
            <person name="Pallen M.J."/>
        </authorList>
    </citation>
    <scope>NUCLEOTIDE SEQUENCE [LARGE SCALE GENOMIC DNA]</scope>
    <source>
        <strain evidence="11 12">Sa2CUA10</strain>
    </source>
</reference>
<organism evidence="11 12">
    <name type="scientific">Fictibacillus norfolkensis</name>
    <dbReference type="NCBI Taxonomy" id="2762233"/>
    <lineage>
        <taxon>Bacteria</taxon>
        <taxon>Bacillati</taxon>
        <taxon>Bacillota</taxon>
        <taxon>Bacilli</taxon>
        <taxon>Bacillales</taxon>
        <taxon>Fictibacillaceae</taxon>
        <taxon>Fictibacillus</taxon>
    </lineage>
</organism>
<feature type="binding site" evidence="9">
    <location>
        <position position="102"/>
    </location>
    <ligand>
        <name>4-amino-2-methyl-5-(diphosphooxymethyl)pyrimidine</name>
        <dbReference type="ChEBI" id="CHEBI:57841"/>
    </ligand>
</feature>
<comment type="similarity">
    <text evidence="9">Belongs to the thiamine-phosphate synthase family.</text>
</comment>
<evidence type="ECO:0000313" key="12">
    <source>
        <dbReference type="Proteomes" id="UP000603641"/>
    </source>
</evidence>
<comment type="caution">
    <text evidence="11">The sequence shown here is derived from an EMBL/GenBank/DDBJ whole genome shotgun (WGS) entry which is preliminary data.</text>
</comment>
<evidence type="ECO:0000256" key="1">
    <source>
        <dbReference type="ARBA" id="ARBA00005165"/>
    </source>
</evidence>
<dbReference type="InterPro" id="IPR036206">
    <property type="entry name" value="ThiamineP_synth_sf"/>
</dbReference>
<evidence type="ECO:0000259" key="10">
    <source>
        <dbReference type="Pfam" id="PF02581"/>
    </source>
</evidence>
<feature type="binding site" evidence="9">
    <location>
        <position position="131"/>
    </location>
    <ligand>
        <name>4-amino-2-methyl-5-(diphosphooxymethyl)pyrimidine</name>
        <dbReference type="ChEBI" id="CHEBI:57841"/>
    </ligand>
</feature>
<dbReference type="Pfam" id="PF02581">
    <property type="entry name" value="TMP-TENI"/>
    <property type="match status" value="1"/>
</dbReference>
<dbReference type="EMBL" id="JACSQM010000005">
    <property type="protein sequence ID" value="MBD7965018.1"/>
    <property type="molecule type" value="Genomic_DNA"/>
</dbReference>
<keyword evidence="3 9" id="KW-0479">Metal-binding</keyword>
<evidence type="ECO:0000256" key="5">
    <source>
        <dbReference type="ARBA" id="ARBA00022977"/>
    </source>
</evidence>
<comment type="catalytic activity">
    <reaction evidence="6 9">
        <text>4-methyl-5-(2-phosphooxyethyl)-thiazole + 4-amino-2-methyl-5-(diphosphooxymethyl)pyrimidine + H(+) = thiamine phosphate + diphosphate</text>
        <dbReference type="Rhea" id="RHEA:22328"/>
        <dbReference type="ChEBI" id="CHEBI:15378"/>
        <dbReference type="ChEBI" id="CHEBI:33019"/>
        <dbReference type="ChEBI" id="CHEBI:37575"/>
        <dbReference type="ChEBI" id="CHEBI:57841"/>
        <dbReference type="ChEBI" id="CHEBI:58296"/>
        <dbReference type="EC" id="2.5.1.3"/>
    </reaction>
</comment>
<dbReference type="PANTHER" id="PTHR20857:SF22">
    <property type="entry name" value="THIAZOLE TAUTOMERASE"/>
    <property type="match status" value="1"/>
</dbReference>
<evidence type="ECO:0000256" key="8">
    <source>
        <dbReference type="ARBA" id="ARBA00047883"/>
    </source>
</evidence>
<dbReference type="InterPro" id="IPR013785">
    <property type="entry name" value="Aldolase_TIM"/>
</dbReference>
<sequence length="206" mass="22653">MEKQLHVITTGRQNDDVLVKIATIIHPYMTMLHVREKTKSAKEVSHLIERLQKAGVPSSKMIVNDRVDVALCTGVKGVQLTHRSLDVSQVRRALPEMMIGSSVHSVSEAQDAEHNGADFIMYGHIFKTASKRDAEPRGIDQLQYVVDQTTIPVIAIGGITPENVQNVIKTGASGIAVMSGILEAKSPLQAVKLYKQQLEVWDAHNV</sequence>
<evidence type="ECO:0000256" key="9">
    <source>
        <dbReference type="HAMAP-Rule" id="MF_00097"/>
    </source>
</evidence>
<comment type="catalytic activity">
    <reaction evidence="8 9">
        <text>2-[(2R,5Z)-2-carboxy-4-methylthiazol-5(2H)-ylidene]ethyl phosphate + 4-amino-2-methyl-5-(diphosphooxymethyl)pyrimidine + 2 H(+) = thiamine phosphate + CO2 + diphosphate</text>
        <dbReference type="Rhea" id="RHEA:47844"/>
        <dbReference type="ChEBI" id="CHEBI:15378"/>
        <dbReference type="ChEBI" id="CHEBI:16526"/>
        <dbReference type="ChEBI" id="CHEBI:33019"/>
        <dbReference type="ChEBI" id="CHEBI:37575"/>
        <dbReference type="ChEBI" id="CHEBI:57841"/>
        <dbReference type="ChEBI" id="CHEBI:62899"/>
        <dbReference type="EC" id="2.5.1.3"/>
    </reaction>
</comment>
<evidence type="ECO:0000256" key="3">
    <source>
        <dbReference type="ARBA" id="ARBA00022723"/>
    </source>
</evidence>
<accession>A0ABR8SNE2</accession>
<dbReference type="PANTHER" id="PTHR20857">
    <property type="entry name" value="THIAMINE-PHOSPHATE PYROPHOSPHORYLASE"/>
    <property type="match status" value="1"/>
</dbReference>
<feature type="binding site" evidence="9">
    <location>
        <position position="158"/>
    </location>
    <ligand>
        <name>2-[(2R,5Z)-2-carboxy-4-methylthiazol-5(2H)-ylidene]ethyl phosphate</name>
        <dbReference type="ChEBI" id="CHEBI:62899"/>
    </ligand>
</feature>
<feature type="binding site" evidence="9">
    <location>
        <position position="64"/>
    </location>
    <ligand>
        <name>4-amino-2-methyl-5-(diphosphooxymethyl)pyrimidine</name>
        <dbReference type="ChEBI" id="CHEBI:57841"/>
    </ligand>
</feature>
<dbReference type="Gene3D" id="3.20.20.70">
    <property type="entry name" value="Aldolase class I"/>
    <property type="match status" value="1"/>
</dbReference>
<evidence type="ECO:0000313" key="11">
    <source>
        <dbReference type="EMBL" id="MBD7965018.1"/>
    </source>
</evidence>